<dbReference type="Proteomes" id="UP000243528">
    <property type="component" value="Unassembled WGS sequence"/>
</dbReference>
<evidence type="ECO:0000256" key="2">
    <source>
        <dbReference type="SAM" id="Phobius"/>
    </source>
</evidence>
<feature type="transmembrane region" description="Helical" evidence="2">
    <location>
        <begin position="235"/>
        <end position="254"/>
    </location>
</feature>
<dbReference type="RefSeq" id="WP_106537958.1">
    <property type="nucleotide sequence ID" value="NZ_PYGE01000010.1"/>
</dbReference>
<feature type="compositionally biased region" description="Low complexity" evidence="1">
    <location>
        <begin position="1"/>
        <end position="18"/>
    </location>
</feature>
<feature type="transmembrane region" description="Helical" evidence="2">
    <location>
        <begin position="202"/>
        <end position="228"/>
    </location>
</feature>
<name>A0A2P8DYZ3_9ACTN</name>
<feature type="domain" description="YdbS-like PH" evidence="3">
    <location>
        <begin position="273"/>
        <end position="346"/>
    </location>
</feature>
<feature type="region of interest" description="Disordered" evidence="1">
    <location>
        <begin position="1"/>
        <end position="41"/>
    </location>
</feature>
<feature type="region of interest" description="Disordered" evidence="1">
    <location>
        <begin position="458"/>
        <end position="499"/>
    </location>
</feature>
<keyword evidence="2" id="KW-1133">Transmembrane helix</keyword>
<dbReference type="PANTHER" id="PTHR34473">
    <property type="entry name" value="UPF0699 TRANSMEMBRANE PROTEIN YDBS"/>
    <property type="match status" value="1"/>
</dbReference>
<sequence length="499" mass="54160">MSTEPTGDGETPDTTPDTASDTVSGTAAERPAPASGTPEHFRRLHPLTPLLRGWAFLAAAIAFGGQDALRSGEMGRFGLTVVAIAVLGMITGLVSWWFTRYGFDGDALRIDSGVLNRRSRRVRLDRLQAVDINRPLAGRLLGVSELRMEVAGGGKSEAPLQYLGVEDAIRLRAELLARAAGIDADTPEAPERSVHEVPLERLVWSTLLSGVFVFGLVILVGIAVAFAVVPDRRAILGVGWSILPAVIAIGAALWNQLGRNFGFVLSESPDGYRIRKGLLDTQHQTVPPGRVQGVAMRQPLLWRWKGWVRLDVDVAGYAGESTDDSQRTSTLLPVATVEEATTVLRYVLAGSDPLAVPLHPAPRPARWLRPIGWRRLAYGADDHVVVVREGVLYRNFTAVPHAKTQSVRVVEGPLQRRLGLATVRVDTTPGPVDAVIRHRYAHEARVIVRTQAERARLARKADVPEQWMSRRQAPAGGGDPDGDADGDGQQTASIERDQE</sequence>
<evidence type="ECO:0000256" key="1">
    <source>
        <dbReference type="SAM" id="MobiDB-lite"/>
    </source>
</evidence>
<dbReference type="EMBL" id="PYGE01000010">
    <property type="protein sequence ID" value="PSL02431.1"/>
    <property type="molecule type" value="Genomic_DNA"/>
</dbReference>
<dbReference type="PIRSF" id="PIRSF026631">
    <property type="entry name" value="UCP026631"/>
    <property type="match status" value="1"/>
</dbReference>
<feature type="transmembrane region" description="Helical" evidence="2">
    <location>
        <begin position="77"/>
        <end position="98"/>
    </location>
</feature>
<protein>
    <submittedName>
        <fullName evidence="4">Putative membrane protein</fullName>
    </submittedName>
</protein>
<reference evidence="4 5" key="1">
    <citation type="submission" date="2018-03" db="EMBL/GenBank/DDBJ databases">
        <title>Genomic Encyclopedia of Archaeal and Bacterial Type Strains, Phase II (KMG-II): from individual species to whole genera.</title>
        <authorList>
            <person name="Goeker M."/>
        </authorList>
    </citation>
    <scope>NUCLEOTIDE SEQUENCE [LARGE SCALE GENOMIC DNA]</scope>
    <source>
        <strain evidence="4 5">DSM 45211</strain>
    </source>
</reference>
<evidence type="ECO:0000313" key="4">
    <source>
        <dbReference type="EMBL" id="PSL02431.1"/>
    </source>
</evidence>
<feature type="domain" description="YdbS-like PH" evidence="3">
    <location>
        <begin position="96"/>
        <end position="174"/>
    </location>
</feature>
<evidence type="ECO:0000313" key="5">
    <source>
        <dbReference type="Proteomes" id="UP000243528"/>
    </source>
</evidence>
<accession>A0A2P8DYZ3</accession>
<comment type="caution">
    <text evidence="4">The sequence shown here is derived from an EMBL/GenBank/DDBJ whole genome shotgun (WGS) entry which is preliminary data.</text>
</comment>
<feature type="domain" description="YdbS-like PH" evidence="3">
    <location>
        <begin position="373"/>
        <end position="447"/>
    </location>
</feature>
<proteinExistence type="predicted"/>
<organism evidence="4 5">
    <name type="scientific">Haloactinopolyspora alba</name>
    <dbReference type="NCBI Taxonomy" id="648780"/>
    <lineage>
        <taxon>Bacteria</taxon>
        <taxon>Bacillati</taxon>
        <taxon>Actinomycetota</taxon>
        <taxon>Actinomycetes</taxon>
        <taxon>Jiangellales</taxon>
        <taxon>Jiangellaceae</taxon>
        <taxon>Haloactinopolyspora</taxon>
    </lineage>
</organism>
<dbReference type="InterPro" id="IPR014529">
    <property type="entry name" value="UCP026631"/>
</dbReference>
<gene>
    <name evidence="4" type="ORF">CLV30_11084</name>
</gene>
<evidence type="ECO:0000259" key="3">
    <source>
        <dbReference type="Pfam" id="PF03703"/>
    </source>
</evidence>
<feature type="transmembrane region" description="Helical" evidence="2">
    <location>
        <begin position="47"/>
        <end position="65"/>
    </location>
</feature>
<keyword evidence="2" id="KW-0812">Transmembrane</keyword>
<keyword evidence="5" id="KW-1185">Reference proteome</keyword>
<dbReference type="AlphaFoldDB" id="A0A2P8DYZ3"/>
<dbReference type="PANTHER" id="PTHR34473:SF2">
    <property type="entry name" value="UPF0699 TRANSMEMBRANE PROTEIN YDBT"/>
    <property type="match status" value="1"/>
</dbReference>
<dbReference type="InterPro" id="IPR005182">
    <property type="entry name" value="YdbS-like_PH"/>
</dbReference>
<dbReference type="OrthoDB" id="3190163at2"/>
<keyword evidence="2" id="KW-0472">Membrane</keyword>
<dbReference type="Pfam" id="PF03703">
    <property type="entry name" value="bPH_2"/>
    <property type="match status" value="3"/>
</dbReference>